<evidence type="ECO:0000256" key="3">
    <source>
        <dbReference type="ARBA" id="ARBA00022448"/>
    </source>
</evidence>
<dbReference type="Proteomes" id="UP000199086">
    <property type="component" value="Unassembled WGS sequence"/>
</dbReference>
<keyword evidence="3" id="KW-0813">Transport</keyword>
<feature type="transmembrane region" description="Helical" evidence="10">
    <location>
        <begin position="318"/>
        <end position="338"/>
    </location>
</feature>
<feature type="transmembrane region" description="Helical" evidence="10">
    <location>
        <begin position="172"/>
        <end position="192"/>
    </location>
</feature>
<keyword evidence="6 10" id="KW-1133">Transmembrane helix</keyword>
<feature type="region of interest" description="Disordered" evidence="9">
    <location>
        <begin position="379"/>
        <end position="400"/>
    </location>
</feature>
<evidence type="ECO:0000256" key="1">
    <source>
        <dbReference type="ARBA" id="ARBA00004141"/>
    </source>
</evidence>
<dbReference type="GO" id="GO:0015297">
    <property type="term" value="F:antiporter activity"/>
    <property type="evidence" value="ECO:0007669"/>
    <property type="project" value="UniProtKB-KW"/>
</dbReference>
<evidence type="ECO:0000256" key="7">
    <source>
        <dbReference type="ARBA" id="ARBA00023065"/>
    </source>
</evidence>
<dbReference type="OrthoDB" id="4413712at2"/>
<dbReference type="GO" id="GO:0016020">
    <property type="term" value="C:membrane"/>
    <property type="evidence" value="ECO:0007669"/>
    <property type="project" value="UniProtKB-SubCell"/>
</dbReference>
<proteinExistence type="inferred from homology"/>
<dbReference type="GO" id="GO:1902600">
    <property type="term" value="P:proton transmembrane transport"/>
    <property type="evidence" value="ECO:0007669"/>
    <property type="project" value="InterPro"/>
</dbReference>
<keyword evidence="5 10" id="KW-0812">Transmembrane</keyword>
<dbReference type="Pfam" id="PF00999">
    <property type="entry name" value="Na_H_Exchanger"/>
    <property type="match status" value="1"/>
</dbReference>
<dbReference type="EMBL" id="FMYF01000016">
    <property type="protein sequence ID" value="SDC05079.1"/>
    <property type="molecule type" value="Genomic_DNA"/>
</dbReference>
<evidence type="ECO:0000259" key="11">
    <source>
        <dbReference type="Pfam" id="PF00999"/>
    </source>
</evidence>
<feature type="transmembrane region" description="Helical" evidence="10">
    <location>
        <begin position="55"/>
        <end position="76"/>
    </location>
</feature>
<dbReference type="AlphaFoldDB" id="A0A1G6IEY6"/>
<feature type="domain" description="Cation/H+ exchanger transmembrane" evidence="11">
    <location>
        <begin position="12"/>
        <end position="366"/>
    </location>
</feature>
<dbReference type="STRING" id="1577474.GA0111570_11613"/>
<comment type="subcellular location">
    <subcellularLocation>
        <location evidence="1">Membrane</location>
        <topology evidence="1">Multi-pass membrane protein</topology>
    </subcellularLocation>
</comment>
<evidence type="ECO:0000256" key="10">
    <source>
        <dbReference type="SAM" id="Phobius"/>
    </source>
</evidence>
<organism evidence="12 13">
    <name type="scientific">Raineyella antarctica</name>
    <dbReference type="NCBI Taxonomy" id="1577474"/>
    <lineage>
        <taxon>Bacteria</taxon>
        <taxon>Bacillati</taxon>
        <taxon>Actinomycetota</taxon>
        <taxon>Actinomycetes</taxon>
        <taxon>Propionibacteriales</taxon>
        <taxon>Propionibacteriaceae</taxon>
        <taxon>Raineyella</taxon>
    </lineage>
</organism>
<evidence type="ECO:0000256" key="4">
    <source>
        <dbReference type="ARBA" id="ARBA00022449"/>
    </source>
</evidence>
<evidence type="ECO:0000256" key="2">
    <source>
        <dbReference type="ARBA" id="ARBA00005551"/>
    </source>
</evidence>
<gene>
    <name evidence="12" type="ORF">GA0111570_11613</name>
</gene>
<protein>
    <submittedName>
        <fullName evidence="12">Kef-type K+ transport system, membrane component KefB</fullName>
    </submittedName>
</protein>
<feature type="transmembrane region" description="Helical" evidence="10">
    <location>
        <begin position="88"/>
        <end position="110"/>
    </location>
</feature>
<evidence type="ECO:0000313" key="12">
    <source>
        <dbReference type="EMBL" id="SDC05079.1"/>
    </source>
</evidence>
<keyword evidence="7" id="KW-0406">Ion transport</keyword>
<keyword evidence="4" id="KW-0050">Antiport</keyword>
<reference evidence="12 13" key="1">
    <citation type="submission" date="2016-06" db="EMBL/GenBank/DDBJ databases">
        <authorList>
            <person name="Olsen C.W."/>
            <person name="Carey S."/>
            <person name="Hinshaw L."/>
            <person name="Karasin A.I."/>
        </authorList>
    </citation>
    <scope>NUCLEOTIDE SEQUENCE [LARGE SCALE GENOMIC DNA]</scope>
    <source>
        <strain evidence="12 13">LZ-22</strain>
    </source>
</reference>
<comment type="similarity">
    <text evidence="2">Belongs to the monovalent cation:proton antiporter 2 (CPA2) transporter (TC 2.A.37) family.</text>
</comment>
<feature type="transmembrane region" description="Helical" evidence="10">
    <location>
        <begin position="213"/>
        <end position="230"/>
    </location>
</feature>
<evidence type="ECO:0000256" key="9">
    <source>
        <dbReference type="SAM" id="MobiDB-lite"/>
    </source>
</evidence>
<evidence type="ECO:0000256" key="5">
    <source>
        <dbReference type="ARBA" id="ARBA00022692"/>
    </source>
</evidence>
<feature type="transmembrane region" description="Helical" evidence="10">
    <location>
        <begin position="292"/>
        <end position="311"/>
    </location>
</feature>
<sequence>MSFSVLALICLVALAGPVLSLTRGSHLPVVVGELAVGLALGATGLRVLPASDPTFAFLADIGFGLVMFVAGSHVPVRDPALRKGLGIGVLRALAIGALATLLGAGLARAFGTGHPALYAVVLASSSASMVMPALSGLPLDAKAIEQMLPQVAIADASCIVLLPLVIDPAHVLRAGLGALAVLVAAVAIYGVLYWLERSGRRQAIHHLSQDHRLAIELRLALTLLFALAALARTMHVSIMLAGFALGLAYAAIGEPRRLSHQIFAVTEGLFSPIFFVWLGASLNLRLLGAHPAAIGLGLALGLGALVIHALATLTRQPLPVAAITAAQMGVPVGAATLGTNLGVLRPGEDAALLLSAIVTVTAVAVLSGSVARLAIAGSPSKGAAKGAGSAGAGSAPPPAP</sequence>
<accession>A0A1G6IEY6</accession>
<evidence type="ECO:0000256" key="8">
    <source>
        <dbReference type="ARBA" id="ARBA00023136"/>
    </source>
</evidence>
<evidence type="ECO:0000256" key="6">
    <source>
        <dbReference type="ARBA" id="ARBA00022989"/>
    </source>
</evidence>
<keyword evidence="13" id="KW-1185">Reference proteome</keyword>
<dbReference type="PANTHER" id="PTHR43562:SF1">
    <property type="entry name" value="NA(+)_H(+) ANTIPORTER YJBQ-RELATED"/>
    <property type="match status" value="1"/>
</dbReference>
<feature type="transmembrane region" description="Helical" evidence="10">
    <location>
        <begin position="116"/>
        <end position="135"/>
    </location>
</feature>
<keyword evidence="8 10" id="KW-0472">Membrane</keyword>
<dbReference type="InterPro" id="IPR038770">
    <property type="entry name" value="Na+/solute_symporter_sf"/>
</dbReference>
<feature type="transmembrane region" description="Helical" evidence="10">
    <location>
        <begin position="350"/>
        <end position="375"/>
    </location>
</feature>
<dbReference type="InterPro" id="IPR006153">
    <property type="entry name" value="Cation/H_exchanger_TM"/>
</dbReference>
<feature type="transmembrane region" description="Helical" evidence="10">
    <location>
        <begin position="236"/>
        <end position="253"/>
    </location>
</feature>
<evidence type="ECO:0000313" key="13">
    <source>
        <dbReference type="Proteomes" id="UP000199086"/>
    </source>
</evidence>
<name>A0A1G6IEY6_9ACTN</name>
<dbReference type="PANTHER" id="PTHR43562">
    <property type="entry name" value="NAPA-TYPE SODIUM/HYDROGEN ANTIPORTER"/>
    <property type="match status" value="1"/>
</dbReference>
<dbReference type="Gene3D" id="1.20.1530.20">
    <property type="match status" value="1"/>
</dbReference>
<feature type="transmembrane region" description="Helical" evidence="10">
    <location>
        <begin position="262"/>
        <end position="280"/>
    </location>
</feature>
<dbReference type="RefSeq" id="WP_092613747.1">
    <property type="nucleotide sequence ID" value="NZ_FMYF01000016.1"/>
</dbReference>